<name>A0A6J6PZ05_9ZZZZ</name>
<dbReference type="PANTHER" id="PTHR11070:SF69">
    <property type="entry name" value="ATP-DEPENDENT DNA HELICASE UVRD2"/>
    <property type="match status" value="1"/>
</dbReference>
<dbReference type="GO" id="GO:0003677">
    <property type="term" value="F:DNA binding"/>
    <property type="evidence" value="ECO:0007669"/>
    <property type="project" value="UniProtKB-KW"/>
</dbReference>
<gene>
    <name evidence="12" type="ORF">UFOPK2366_01397</name>
</gene>
<dbReference type="AlphaFoldDB" id="A0A6J6PZ05"/>
<dbReference type="PROSITE" id="PS51198">
    <property type="entry name" value="UVRD_HELICASE_ATP_BIND"/>
    <property type="match status" value="1"/>
</dbReference>
<dbReference type="InterPro" id="IPR027417">
    <property type="entry name" value="P-loop_NTPase"/>
</dbReference>
<comment type="catalytic activity">
    <reaction evidence="7">
        <text>Couples ATP hydrolysis with the unwinding of duplex DNA by translocating in the 3'-5' direction.</text>
        <dbReference type="EC" id="5.6.2.4"/>
    </reaction>
</comment>
<dbReference type="GO" id="GO:0000725">
    <property type="term" value="P:recombinational repair"/>
    <property type="evidence" value="ECO:0007669"/>
    <property type="project" value="TreeGrafter"/>
</dbReference>
<evidence type="ECO:0000259" key="10">
    <source>
        <dbReference type="PROSITE" id="PS50967"/>
    </source>
</evidence>
<dbReference type="InterPro" id="IPR044876">
    <property type="entry name" value="HRDC_dom_sf"/>
</dbReference>
<keyword evidence="4" id="KW-0347">Helicase</keyword>
<dbReference type="Pfam" id="PF00570">
    <property type="entry name" value="HRDC"/>
    <property type="match status" value="1"/>
</dbReference>
<sequence>MNVEELLLGLDADQRAAVTVAASPLAIIAAAGSGKTTVLTRRIAYRIASDPDVEAQHVLALTFTNQAASELHRRLRRCGLRERVEAGTFHAVALRLLRQRAIDMGQRPPSVAADRFRLINEALRSAGSKADAAAVLNDLDWTRARRVSFADSAAAARRAGRRISLSATEFANVAAAYEAIKTRRGVVDFDDLLERCLHALTTDRQWASGIRWRFRHLFVDEAQDLNPLQYAFLEAIRDGRPDLCLVGDPRQAIFGFNGADPTIMDNVAQLYPGITITRLTRNYRCTPQIIHAARGVLQRSEQSDDSIAVPMDGAAVRVVSATDDINENVAVARLLREMVGPQQLWRSCAVLARTVAQLTAVHAALARAGVPANLQGRSGARRAFGAAVAEAYGCRTHTELGAWVETVTADPAANPTRARVAEAADRFIAQGTGLSFRAWVELHSPFDDLDNAEPDDAVDLLTFHGAKGREWQTVVIIGAEHGLVPHSSATTQAQRDEEARLLYVACTRAREQLVISWAALRNGRVSQPSALIADIGSDADADSVVVPSPMPRLPRPVVDPVYAALVAWRSAAAKAAQVSPTSICSDESLRAVAKARPTTIEEIVLVANLGPVSGARIAPRILSALTQAL</sequence>
<evidence type="ECO:0000256" key="2">
    <source>
        <dbReference type="ARBA" id="ARBA00022741"/>
    </source>
</evidence>
<dbReference type="Gene3D" id="1.10.150.80">
    <property type="entry name" value="HRDC domain"/>
    <property type="match status" value="1"/>
</dbReference>
<dbReference type="InterPro" id="IPR000212">
    <property type="entry name" value="DNA_helicase_UvrD/REP"/>
</dbReference>
<dbReference type="Gene3D" id="1.10.10.160">
    <property type="match status" value="1"/>
</dbReference>
<keyword evidence="5" id="KW-0067">ATP-binding</keyword>
<reference evidence="12" key="1">
    <citation type="submission" date="2020-05" db="EMBL/GenBank/DDBJ databases">
        <authorList>
            <person name="Chiriac C."/>
            <person name="Salcher M."/>
            <person name="Ghai R."/>
            <person name="Kavagutti S V."/>
        </authorList>
    </citation>
    <scope>NUCLEOTIDE SEQUENCE</scope>
</reference>
<dbReference type="SUPFAM" id="SSF52540">
    <property type="entry name" value="P-loop containing nucleoside triphosphate hydrolases"/>
    <property type="match status" value="1"/>
</dbReference>
<dbReference type="InterPro" id="IPR014016">
    <property type="entry name" value="UvrD-like_ATP-bd"/>
</dbReference>
<dbReference type="EC" id="5.6.2.4" evidence="8"/>
<comment type="catalytic activity">
    <reaction evidence="9">
        <text>ATP + H2O = ADP + phosphate + H(+)</text>
        <dbReference type="Rhea" id="RHEA:13065"/>
        <dbReference type="ChEBI" id="CHEBI:15377"/>
        <dbReference type="ChEBI" id="CHEBI:15378"/>
        <dbReference type="ChEBI" id="CHEBI:30616"/>
        <dbReference type="ChEBI" id="CHEBI:43474"/>
        <dbReference type="ChEBI" id="CHEBI:456216"/>
        <dbReference type="EC" id="5.6.2.4"/>
    </reaction>
</comment>
<keyword evidence="2" id="KW-0547">Nucleotide-binding</keyword>
<feature type="domain" description="HRDC" evidence="10">
    <location>
        <begin position="555"/>
        <end position="629"/>
    </location>
</feature>
<dbReference type="SUPFAM" id="SSF47819">
    <property type="entry name" value="HRDC-like"/>
    <property type="match status" value="1"/>
</dbReference>
<protein>
    <recommendedName>
        <fullName evidence="8">DNA 3'-5' helicase</fullName>
        <ecNumber evidence="8">5.6.2.4</ecNumber>
    </recommendedName>
</protein>
<evidence type="ECO:0000256" key="8">
    <source>
        <dbReference type="ARBA" id="ARBA00034808"/>
    </source>
</evidence>
<dbReference type="Pfam" id="PF00580">
    <property type="entry name" value="UvrD-helicase"/>
    <property type="match status" value="1"/>
</dbReference>
<feature type="domain" description="UvrD-like helicase ATP-binding" evidence="11">
    <location>
        <begin position="8"/>
        <end position="286"/>
    </location>
</feature>
<evidence type="ECO:0000256" key="9">
    <source>
        <dbReference type="ARBA" id="ARBA00048988"/>
    </source>
</evidence>
<dbReference type="InterPro" id="IPR013986">
    <property type="entry name" value="DExx_box_DNA_helicase_dom_sf"/>
</dbReference>
<dbReference type="Gene3D" id="3.40.50.300">
    <property type="entry name" value="P-loop containing nucleotide triphosphate hydrolases"/>
    <property type="match status" value="3"/>
</dbReference>
<dbReference type="EMBL" id="CAEZXM010000280">
    <property type="protein sequence ID" value="CAB4703786.1"/>
    <property type="molecule type" value="Genomic_DNA"/>
</dbReference>
<keyword evidence="3" id="KW-0378">Hydrolase</keyword>
<evidence type="ECO:0000256" key="1">
    <source>
        <dbReference type="ARBA" id="ARBA00009922"/>
    </source>
</evidence>
<dbReference type="PROSITE" id="PS50967">
    <property type="entry name" value="HRDC"/>
    <property type="match status" value="1"/>
</dbReference>
<keyword evidence="6" id="KW-0413">Isomerase</keyword>
<evidence type="ECO:0000259" key="11">
    <source>
        <dbReference type="PROSITE" id="PS51198"/>
    </source>
</evidence>
<comment type="similarity">
    <text evidence="1">Belongs to the helicase family. UvrD subfamily.</text>
</comment>
<accession>A0A6J6PZ05</accession>
<dbReference type="Pfam" id="PF13361">
    <property type="entry name" value="UvrD_C"/>
    <property type="match status" value="2"/>
</dbReference>
<proteinExistence type="inferred from homology"/>
<dbReference type="InterPro" id="IPR010997">
    <property type="entry name" value="HRDC-like_sf"/>
</dbReference>
<organism evidence="12">
    <name type="scientific">freshwater metagenome</name>
    <dbReference type="NCBI Taxonomy" id="449393"/>
    <lineage>
        <taxon>unclassified sequences</taxon>
        <taxon>metagenomes</taxon>
        <taxon>ecological metagenomes</taxon>
    </lineage>
</organism>
<evidence type="ECO:0000256" key="7">
    <source>
        <dbReference type="ARBA" id="ARBA00034617"/>
    </source>
</evidence>
<dbReference type="GO" id="GO:0016787">
    <property type="term" value="F:hydrolase activity"/>
    <property type="evidence" value="ECO:0007669"/>
    <property type="project" value="UniProtKB-KW"/>
</dbReference>
<dbReference type="CDD" id="cd17932">
    <property type="entry name" value="DEXQc_UvrD"/>
    <property type="match status" value="1"/>
</dbReference>
<dbReference type="GO" id="GO:0005524">
    <property type="term" value="F:ATP binding"/>
    <property type="evidence" value="ECO:0007669"/>
    <property type="project" value="UniProtKB-KW"/>
</dbReference>
<evidence type="ECO:0000256" key="3">
    <source>
        <dbReference type="ARBA" id="ARBA00022801"/>
    </source>
</evidence>
<dbReference type="PANTHER" id="PTHR11070">
    <property type="entry name" value="UVRD / RECB / PCRA DNA HELICASE FAMILY MEMBER"/>
    <property type="match status" value="1"/>
</dbReference>
<dbReference type="GO" id="GO:0043138">
    <property type="term" value="F:3'-5' DNA helicase activity"/>
    <property type="evidence" value="ECO:0007669"/>
    <property type="project" value="UniProtKB-EC"/>
</dbReference>
<evidence type="ECO:0000256" key="5">
    <source>
        <dbReference type="ARBA" id="ARBA00022840"/>
    </source>
</evidence>
<evidence type="ECO:0000256" key="4">
    <source>
        <dbReference type="ARBA" id="ARBA00022806"/>
    </source>
</evidence>
<evidence type="ECO:0000256" key="6">
    <source>
        <dbReference type="ARBA" id="ARBA00023235"/>
    </source>
</evidence>
<dbReference type="InterPro" id="IPR002121">
    <property type="entry name" value="HRDC_dom"/>
</dbReference>
<evidence type="ECO:0000313" key="12">
    <source>
        <dbReference type="EMBL" id="CAB4703786.1"/>
    </source>
</evidence>
<dbReference type="InterPro" id="IPR014017">
    <property type="entry name" value="DNA_helicase_UvrD-like_C"/>
</dbReference>